<proteinExistence type="predicted"/>
<organism evidence="1 2">
    <name type="scientific">Nephila pilipes</name>
    <name type="common">Giant wood spider</name>
    <name type="synonym">Nephila maculata</name>
    <dbReference type="NCBI Taxonomy" id="299642"/>
    <lineage>
        <taxon>Eukaryota</taxon>
        <taxon>Metazoa</taxon>
        <taxon>Ecdysozoa</taxon>
        <taxon>Arthropoda</taxon>
        <taxon>Chelicerata</taxon>
        <taxon>Arachnida</taxon>
        <taxon>Araneae</taxon>
        <taxon>Araneomorphae</taxon>
        <taxon>Entelegynae</taxon>
        <taxon>Araneoidea</taxon>
        <taxon>Nephilidae</taxon>
        <taxon>Nephila</taxon>
    </lineage>
</organism>
<dbReference type="Gene3D" id="3.30.420.10">
    <property type="entry name" value="Ribonuclease H-like superfamily/Ribonuclease H"/>
    <property type="match status" value="1"/>
</dbReference>
<dbReference type="Pfam" id="PF01359">
    <property type="entry name" value="Transposase_1"/>
    <property type="match status" value="1"/>
</dbReference>
<comment type="caution">
    <text evidence="1">The sequence shown here is derived from an EMBL/GenBank/DDBJ whole genome shotgun (WGS) entry which is preliminary data.</text>
</comment>
<dbReference type="EMBL" id="BMAW01023975">
    <property type="protein sequence ID" value="GFT85764.1"/>
    <property type="molecule type" value="Genomic_DNA"/>
</dbReference>
<dbReference type="InterPro" id="IPR036397">
    <property type="entry name" value="RNaseH_sf"/>
</dbReference>
<dbReference type="Proteomes" id="UP000887013">
    <property type="component" value="Unassembled WGS sequence"/>
</dbReference>
<accession>A0A8X6U6C4</accession>
<gene>
    <name evidence="1" type="ORF">NPIL_340241</name>
</gene>
<name>A0A8X6U6C4_NEPPI</name>
<keyword evidence="2" id="KW-1185">Reference proteome</keyword>
<evidence type="ECO:0000313" key="2">
    <source>
        <dbReference type="Proteomes" id="UP000887013"/>
    </source>
</evidence>
<dbReference type="InterPro" id="IPR001888">
    <property type="entry name" value="Transposase_1"/>
</dbReference>
<reference evidence="1" key="1">
    <citation type="submission" date="2020-08" db="EMBL/GenBank/DDBJ databases">
        <title>Multicomponent nature underlies the extraordinary mechanical properties of spider dragline silk.</title>
        <authorList>
            <person name="Kono N."/>
            <person name="Nakamura H."/>
            <person name="Mori M."/>
            <person name="Yoshida Y."/>
            <person name="Ohtoshi R."/>
            <person name="Malay A.D."/>
            <person name="Moran D.A.P."/>
            <person name="Tomita M."/>
            <person name="Numata K."/>
            <person name="Arakawa K."/>
        </authorList>
    </citation>
    <scope>NUCLEOTIDE SEQUENCE</scope>
</reference>
<dbReference type="AlphaFoldDB" id="A0A8X6U6C4"/>
<dbReference type="GO" id="GO:0003676">
    <property type="term" value="F:nucleic acid binding"/>
    <property type="evidence" value="ECO:0007669"/>
    <property type="project" value="InterPro"/>
</dbReference>
<evidence type="ECO:0000313" key="1">
    <source>
        <dbReference type="EMBL" id="GFT85764.1"/>
    </source>
</evidence>
<protein>
    <submittedName>
        <fullName evidence="1">Uncharacterized protein</fullName>
    </submittedName>
</protein>
<sequence length="96" mass="11258">MKTAWEVRLLFFFDCRGSLLIDFQHQGCTINSTQYCNTLTKLRKAIKSQIRPFRTTRDPYLRQFQPTLLQRNQNDLTKFQLGSVGTPAIQSRFVTL</sequence>